<dbReference type="Gene3D" id="2.60.40.1120">
    <property type="entry name" value="Carboxypeptidase-like, regulatory domain"/>
    <property type="match status" value="1"/>
</dbReference>
<dbReference type="InterPro" id="IPR013784">
    <property type="entry name" value="Carb-bd-like_fold"/>
</dbReference>
<dbReference type="InterPro" id="IPR052177">
    <property type="entry name" value="Divisome_Glycosyl_Hydrolase"/>
</dbReference>
<evidence type="ECO:0000256" key="1">
    <source>
        <dbReference type="ARBA" id="ARBA00022729"/>
    </source>
</evidence>
<keyword evidence="3" id="KW-0449">Lipoprotein</keyword>
<sequence length="547" mass="61717">MRNMQRMIGLAWLGIWIVLMAGYWPAEAGAAARPEIRALWVDAFHDGAKSPAQIDRLIQDAVQANINTLIVQVRRRGDAYYHYSIEPRTEDPELMPGFDALQYLIRKAHARQLEVHAWLNTLVAWNSPTPPRDPNHVWNLHGPKAAGDADWVSYYRTYNAADRSWSDQLTPSYYLDPGNPAAVDYTAAVYLNVVKNYDVDGIHLDYTRYAGLGWGYNPTSVNRYNAWRGTSGLPAPDDPQWQQWRREQTAALIRKVYLQAIALKPRLKVSSAVIAWGDGPGDWQKSRAYSEVSQDWRGWLEEGIIDLVMPMNYFREWGTQQLWYNKWIEWQKDCPYGRRIVIGPGIYMQYIEDTLAQIRRAQAPSARGNYAAGVVLYAYGSTNVYSNDDYRNPAAAGSLPRQPYQYLPQSNDWLFRLLSAKGGYWEPVQQRFVATEPVFAAPAAVPDLPWKSHPTRGFLMGVVTGPDGARPDRWRVTVESRARWGRAPEISRTVSTDGSGWYGLAGLPPGRYRVTAEPAGAGKAAVRKVLIQAGRVTEADLTIDAAP</sequence>
<dbReference type="SUPFAM" id="SSF49452">
    <property type="entry name" value="Starch-binding domain-like"/>
    <property type="match status" value="1"/>
</dbReference>
<proteinExistence type="predicted"/>
<dbReference type="SUPFAM" id="SSF51445">
    <property type="entry name" value="(Trans)glycosidases"/>
    <property type="match status" value="1"/>
</dbReference>
<dbReference type="GO" id="GO:0030246">
    <property type="term" value="F:carbohydrate binding"/>
    <property type="evidence" value="ECO:0007669"/>
    <property type="project" value="InterPro"/>
</dbReference>
<evidence type="ECO:0000259" key="2">
    <source>
        <dbReference type="Pfam" id="PF02638"/>
    </source>
</evidence>
<comment type="caution">
    <text evidence="3">The sequence shown here is derived from an EMBL/GenBank/DDBJ whole genome shotgun (WGS) entry which is preliminary data.</text>
</comment>
<keyword evidence="4" id="KW-1185">Reference proteome</keyword>
<keyword evidence="1" id="KW-0732">Signal</keyword>
<gene>
    <name evidence="3" type="ORF">EDC14_1003115</name>
</gene>
<dbReference type="AlphaFoldDB" id="A0A4R1S7W1"/>
<dbReference type="PANTHER" id="PTHR43405">
    <property type="entry name" value="GLYCOSYL HYDROLASE DIGH"/>
    <property type="match status" value="1"/>
</dbReference>
<dbReference type="EMBL" id="SLUN01000003">
    <property type="protein sequence ID" value="TCL75184.1"/>
    <property type="molecule type" value="Genomic_DNA"/>
</dbReference>
<organism evidence="3 4">
    <name type="scientific">Hydrogenispora ethanolica</name>
    <dbReference type="NCBI Taxonomy" id="1082276"/>
    <lineage>
        <taxon>Bacteria</taxon>
        <taxon>Bacillati</taxon>
        <taxon>Bacillota</taxon>
        <taxon>Hydrogenispora</taxon>
    </lineage>
</organism>
<dbReference type="InterPro" id="IPR003790">
    <property type="entry name" value="GHL10"/>
</dbReference>
<dbReference type="InterPro" id="IPR017853">
    <property type="entry name" value="GH"/>
</dbReference>
<reference evidence="3 4" key="1">
    <citation type="submission" date="2019-03" db="EMBL/GenBank/DDBJ databases">
        <title>Genomic Encyclopedia of Type Strains, Phase IV (KMG-IV): sequencing the most valuable type-strain genomes for metagenomic binning, comparative biology and taxonomic classification.</title>
        <authorList>
            <person name="Goeker M."/>
        </authorList>
    </citation>
    <scope>NUCLEOTIDE SEQUENCE [LARGE SCALE GENOMIC DNA]</scope>
    <source>
        <strain evidence="3 4">LX-B</strain>
    </source>
</reference>
<evidence type="ECO:0000313" key="4">
    <source>
        <dbReference type="Proteomes" id="UP000295008"/>
    </source>
</evidence>
<dbReference type="Pfam" id="PF13620">
    <property type="entry name" value="CarboxypepD_reg"/>
    <property type="match status" value="1"/>
</dbReference>
<dbReference type="Proteomes" id="UP000295008">
    <property type="component" value="Unassembled WGS sequence"/>
</dbReference>
<dbReference type="Pfam" id="PF02638">
    <property type="entry name" value="GHL10"/>
    <property type="match status" value="1"/>
</dbReference>
<dbReference type="Gene3D" id="3.20.20.80">
    <property type="entry name" value="Glycosidases"/>
    <property type="match status" value="1"/>
</dbReference>
<accession>A0A4R1S7W1</accession>
<feature type="domain" description="Glycosyl hydrolase-like 10" evidence="2">
    <location>
        <begin position="35"/>
        <end position="352"/>
    </location>
</feature>
<name>A0A4R1S7W1_HYDET</name>
<protein>
    <submittedName>
        <fullName evidence="3">Uncharacterized lipoprotein YddW (UPF0748 family)</fullName>
    </submittedName>
</protein>
<dbReference type="OrthoDB" id="9794671at2"/>
<dbReference type="PANTHER" id="PTHR43405:SF1">
    <property type="entry name" value="GLYCOSYL HYDROLASE DIGH"/>
    <property type="match status" value="1"/>
</dbReference>
<evidence type="ECO:0000313" key="3">
    <source>
        <dbReference type="EMBL" id="TCL75184.1"/>
    </source>
</evidence>
<dbReference type="RefSeq" id="WP_132012863.1">
    <property type="nucleotide sequence ID" value="NZ_SLUN01000003.1"/>
</dbReference>